<evidence type="ECO:0008006" key="3">
    <source>
        <dbReference type="Google" id="ProtNLM"/>
    </source>
</evidence>
<keyword evidence="2" id="KW-1185">Reference proteome</keyword>
<gene>
    <name evidence="1" type="ORF">GCM10011379_19390</name>
</gene>
<reference evidence="1" key="1">
    <citation type="journal article" date="2014" name="Int. J. Syst. Evol. Microbiol.">
        <title>Complete genome sequence of Corynebacterium casei LMG S-19264T (=DSM 44701T), isolated from a smear-ripened cheese.</title>
        <authorList>
            <consortium name="US DOE Joint Genome Institute (JGI-PGF)"/>
            <person name="Walter F."/>
            <person name="Albersmeier A."/>
            <person name="Kalinowski J."/>
            <person name="Ruckert C."/>
        </authorList>
    </citation>
    <scope>NUCLEOTIDE SEQUENCE</scope>
    <source>
        <strain evidence="1">CGMCC 1.15290</strain>
    </source>
</reference>
<evidence type="ECO:0000313" key="1">
    <source>
        <dbReference type="EMBL" id="GGH65829.1"/>
    </source>
</evidence>
<accession>A0A917IXQ6</accession>
<dbReference type="EMBL" id="BMIB01000002">
    <property type="protein sequence ID" value="GGH65829.1"/>
    <property type="molecule type" value="Genomic_DNA"/>
</dbReference>
<dbReference type="Gene3D" id="2.180.10.10">
    <property type="entry name" value="RHS repeat-associated core"/>
    <property type="match status" value="1"/>
</dbReference>
<dbReference type="Proteomes" id="UP000627292">
    <property type="component" value="Unassembled WGS sequence"/>
</dbReference>
<comment type="caution">
    <text evidence="1">The sequence shown here is derived from an EMBL/GenBank/DDBJ whole genome shotgun (WGS) entry which is preliminary data.</text>
</comment>
<dbReference type="NCBIfam" id="TIGR03696">
    <property type="entry name" value="Rhs_assc_core"/>
    <property type="match status" value="1"/>
</dbReference>
<sequence length="403" mass="44552">MLSFLQKRDALDEKISRKPKAYLNWVLLDEDLKPVKEDTVKKSLKQPEYAGFQRVGEEGQLSTHVKEGWEVEKSGYVYVFTSSESTDADVIFEELGVTSIQGPLLEVDHYYPFGLNIAGISSKAEGRLRNKLKYNGKELQDREFADGSGLEWFDYGARMYDLQVGRWYSLDPLSEKMRRYSPYNFAFDNPTRFSDPDGMAPFDHVYYNSGGEEVHRIKDGSKRITPVVIHEKSQASFDAKIKSGGATVEDLKGFGYTYDTKAFSKFYTDNETKFQATSVGGVSLTGADKVLVDGKVTDKNSLYSEATGNTVLKDGVVTVGENPAKSAYSMTGSVSDAGDEPGAVGAVHLHPTSGTMMVQIERGASIYQREIIGGRPSPGDYDEHQRKFEQAGSPAGLSAIRCS</sequence>
<dbReference type="RefSeq" id="WP_229687806.1">
    <property type="nucleotide sequence ID" value="NZ_BMIB01000002.1"/>
</dbReference>
<dbReference type="AlphaFoldDB" id="A0A917IXQ6"/>
<dbReference type="InterPro" id="IPR022385">
    <property type="entry name" value="Rhs_assc_core"/>
</dbReference>
<protein>
    <recommendedName>
        <fullName evidence="3">RHS repeat-associated core domain-containing protein</fullName>
    </recommendedName>
</protein>
<proteinExistence type="predicted"/>
<reference evidence="1" key="2">
    <citation type="submission" date="2020-09" db="EMBL/GenBank/DDBJ databases">
        <authorList>
            <person name="Sun Q."/>
            <person name="Zhou Y."/>
        </authorList>
    </citation>
    <scope>NUCLEOTIDE SEQUENCE</scope>
    <source>
        <strain evidence="1">CGMCC 1.15290</strain>
    </source>
</reference>
<organism evidence="1 2">
    <name type="scientific">Filimonas zeae</name>
    <dbReference type="NCBI Taxonomy" id="1737353"/>
    <lineage>
        <taxon>Bacteria</taxon>
        <taxon>Pseudomonadati</taxon>
        <taxon>Bacteroidota</taxon>
        <taxon>Chitinophagia</taxon>
        <taxon>Chitinophagales</taxon>
        <taxon>Chitinophagaceae</taxon>
        <taxon>Filimonas</taxon>
    </lineage>
</organism>
<name>A0A917IXQ6_9BACT</name>
<evidence type="ECO:0000313" key="2">
    <source>
        <dbReference type="Proteomes" id="UP000627292"/>
    </source>
</evidence>